<accession>A0A148KKZ3</accession>
<dbReference type="InterPro" id="IPR011006">
    <property type="entry name" value="CheY-like_superfamily"/>
</dbReference>
<dbReference type="Pfam" id="PF04397">
    <property type="entry name" value="LytTR"/>
    <property type="match status" value="1"/>
</dbReference>
<feature type="domain" description="HTH LytTR-type" evidence="4">
    <location>
        <begin position="170"/>
        <end position="274"/>
    </location>
</feature>
<proteinExistence type="predicted"/>
<dbReference type="Proteomes" id="UP000070299">
    <property type="component" value="Unassembled WGS sequence"/>
</dbReference>
<feature type="domain" description="Response regulatory" evidence="3">
    <location>
        <begin position="6"/>
        <end position="121"/>
    </location>
</feature>
<dbReference type="GO" id="GO:0000156">
    <property type="term" value="F:phosphorelay response regulator activity"/>
    <property type="evidence" value="ECO:0007669"/>
    <property type="project" value="InterPro"/>
</dbReference>
<dbReference type="Gene3D" id="2.40.50.1020">
    <property type="entry name" value="LytTr DNA-binding domain"/>
    <property type="match status" value="1"/>
</dbReference>
<comment type="caution">
    <text evidence="5">The sequence shown here is derived from an EMBL/GenBank/DDBJ whole genome shotgun (WGS) entry which is preliminary data.</text>
</comment>
<dbReference type="PANTHER" id="PTHR37299">
    <property type="entry name" value="TRANSCRIPTIONAL REGULATOR-RELATED"/>
    <property type="match status" value="1"/>
</dbReference>
<feature type="modified residue" description="4-aspartylphosphate" evidence="2">
    <location>
        <position position="57"/>
    </location>
</feature>
<sequence>MNRLLSVIVVDDEPLAREGLRYRLEVDARIQVLAECASADQALLDIERLQPDVVFLDIEMPGMSGLDLAKQLTLQAGHKVKVVFVTAFREFAINAFDFKAFDYLLKPFADERLHQCIENLLEAFSQTETVQQHQKLGLLLNRKTGNSIDGLLQNLEVANQSSLNELQQTISLKNGSEWLRVKLDSISWIEAAGDYMCVHTVDGSHIIRKTLKQFENELDAKRFPRVNRSAMVNIQKLMKLTPNSNGEYVAQLSTGDRVKVSRKYKFRLDELKKG</sequence>
<evidence type="ECO:0000313" key="5">
    <source>
        <dbReference type="EMBL" id="KXI27002.1"/>
    </source>
</evidence>
<protein>
    <submittedName>
        <fullName evidence="5">Two-component system response regulator</fullName>
    </submittedName>
</protein>
<dbReference type="RefSeq" id="WP_068381976.1">
    <property type="nucleotide sequence ID" value="NZ_LSNE01000018.1"/>
</dbReference>
<dbReference type="PROSITE" id="PS50110">
    <property type="entry name" value="RESPONSE_REGULATORY"/>
    <property type="match status" value="1"/>
</dbReference>
<evidence type="ECO:0000313" key="6">
    <source>
        <dbReference type="Proteomes" id="UP000070299"/>
    </source>
</evidence>
<keyword evidence="6" id="KW-1185">Reference proteome</keyword>
<dbReference type="Gene3D" id="3.40.50.2300">
    <property type="match status" value="1"/>
</dbReference>
<dbReference type="OrthoDB" id="236568at2"/>
<dbReference type="GO" id="GO:0003677">
    <property type="term" value="F:DNA binding"/>
    <property type="evidence" value="ECO:0007669"/>
    <property type="project" value="InterPro"/>
</dbReference>
<dbReference type="SMART" id="SM00448">
    <property type="entry name" value="REC"/>
    <property type="match status" value="1"/>
</dbReference>
<gene>
    <name evidence="5" type="ORF">AX660_02610</name>
</gene>
<dbReference type="SMART" id="SM00850">
    <property type="entry name" value="LytTR"/>
    <property type="match status" value="1"/>
</dbReference>
<dbReference type="STRING" id="1799789.AX660_02610"/>
<dbReference type="PROSITE" id="PS50930">
    <property type="entry name" value="HTH_LYTTR"/>
    <property type="match status" value="1"/>
</dbReference>
<keyword evidence="1" id="KW-0902">Two-component regulatory system</keyword>
<dbReference type="Pfam" id="PF00072">
    <property type="entry name" value="Response_reg"/>
    <property type="match status" value="1"/>
</dbReference>
<evidence type="ECO:0000259" key="3">
    <source>
        <dbReference type="PROSITE" id="PS50110"/>
    </source>
</evidence>
<dbReference type="InterPro" id="IPR007492">
    <property type="entry name" value="LytTR_DNA-bd_dom"/>
</dbReference>
<organism evidence="5 6">
    <name type="scientific">Paraglaciecola hydrolytica</name>
    <dbReference type="NCBI Taxonomy" id="1799789"/>
    <lineage>
        <taxon>Bacteria</taxon>
        <taxon>Pseudomonadati</taxon>
        <taxon>Pseudomonadota</taxon>
        <taxon>Gammaproteobacteria</taxon>
        <taxon>Alteromonadales</taxon>
        <taxon>Alteromonadaceae</taxon>
        <taxon>Paraglaciecola</taxon>
    </lineage>
</organism>
<evidence type="ECO:0000256" key="2">
    <source>
        <dbReference type="PROSITE-ProRule" id="PRU00169"/>
    </source>
</evidence>
<evidence type="ECO:0000259" key="4">
    <source>
        <dbReference type="PROSITE" id="PS50930"/>
    </source>
</evidence>
<dbReference type="PANTHER" id="PTHR37299:SF1">
    <property type="entry name" value="STAGE 0 SPORULATION PROTEIN A HOMOLOG"/>
    <property type="match status" value="1"/>
</dbReference>
<reference evidence="6" key="1">
    <citation type="submission" date="2016-02" db="EMBL/GenBank/DDBJ databases">
        <authorList>
            <person name="Schultz-Johansen M."/>
            <person name="Glaring M.A."/>
            <person name="Bech P.K."/>
            <person name="Stougaard P."/>
        </authorList>
    </citation>
    <scope>NUCLEOTIDE SEQUENCE [LARGE SCALE GENOMIC DNA]</scope>
    <source>
        <strain evidence="6">S66</strain>
    </source>
</reference>
<dbReference type="SUPFAM" id="SSF52172">
    <property type="entry name" value="CheY-like"/>
    <property type="match status" value="1"/>
</dbReference>
<dbReference type="AlphaFoldDB" id="A0A148KKZ3"/>
<dbReference type="InterPro" id="IPR046947">
    <property type="entry name" value="LytR-like"/>
</dbReference>
<keyword evidence="2" id="KW-0597">Phosphoprotein</keyword>
<name>A0A148KKZ3_9ALTE</name>
<evidence type="ECO:0000256" key="1">
    <source>
        <dbReference type="ARBA" id="ARBA00023012"/>
    </source>
</evidence>
<dbReference type="EMBL" id="LSNE01000018">
    <property type="protein sequence ID" value="KXI27002.1"/>
    <property type="molecule type" value="Genomic_DNA"/>
</dbReference>
<dbReference type="InterPro" id="IPR001789">
    <property type="entry name" value="Sig_transdc_resp-reg_receiver"/>
</dbReference>